<keyword evidence="2" id="KW-1185">Reference proteome</keyword>
<accession>A0A433D8E1</accession>
<dbReference type="AlphaFoldDB" id="A0A433D8E1"/>
<organism evidence="1 2">
    <name type="scientific">Jimgerdemannia flammicorona</name>
    <dbReference type="NCBI Taxonomy" id="994334"/>
    <lineage>
        <taxon>Eukaryota</taxon>
        <taxon>Fungi</taxon>
        <taxon>Fungi incertae sedis</taxon>
        <taxon>Mucoromycota</taxon>
        <taxon>Mucoromycotina</taxon>
        <taxon>Endogonomycetes</taxon>
        <taxon>Endogonales</taxon>
        <taxon>Endogonaceae</taxon>
        <taxon>Jimgerdemannia</taxon>
    </lineage>
</organism>
<protein>
    <submittedName>
        <fullName evidence="1">Uncharacterized protein</fullName>
    </submittedName>
</protein>
<dbReference type="EMBL" id="RBNI01004906">
    <property type="protein sequence ID" value="RUP47148.1"/>
    <property type="molecule type" value="Genomic_DNA"/>
</dbReference>
<comment type="caution">
    <text evidence="1">The sequence shown here is derived from an EMBL/GenBank/DDBJ whole genome shotgun (WGS) entry which is preliminary data.</text>
</comment>
<dbReference type="Proteomes" id="UP000268093">
    <property type="component" value="Unassembled WGS sequence"/>
</dbReference>
<reference evidence="1 2" key="1">
    <citation type="journal article" date="2018" name="New Phytol.">
        <title>Phylogenomics of Endogonaceae and evolution of mycorrhizas within Mucoromycota.</title>
        <authorList>
            <person name="Chang Y."/>
            <person name="Desiro A."/>
            <person name="Na H."/>
            <person name="Sandor L."/>
            <person name="Lipzen A."/>
            <person name="Clum A."/>
            <person name="Barry K."/>
            <person name="Grigoriev I.V."/>
            <person name="Martin F.M."/>
            <person name="Stajich J.E."/>
            <person name="Smith M.E."/>
            <person name="Bonito G."/>
            <person name="Spatafora J.W."/>
        </authorList>
    </citation>
    <scope>NUCLEOTIDE SEQUENCE [LARGE SCALE GENOMIC DNA]</scope>
    <source>
        <strain evidence="1 2">GMNB39</strain>
    </source>
</reference>
<name>A0A433D8E1_9FUNG</name>
<evidence type="ECO:0000313" key="1">
    <source>
        <dbReference type="EMBL" id="RUP47148.1"/>
    </source>
</evidence>
<evidence type="ECO:0000313" key="2">
    <source>
        <dbReference type="Proteomes" id="UP000268093"/>
    </source>
</evidence>
<sequence>MASCGMGLVPSMASVITLHMWLRSIRIFEINIFVEKLPLDVSLNFEIDDPHSDYESSVFYLSISPLLDMDTKLDLVPRLSALHFSCAAPNSLKFYFSCWKRLSYVGALCVSERRSLAKNFVSPVVQSAPVSRTNRKQKVRSIPAFCFCSLQLVPPT</sequence>
<gene>
    <name evidence="1" type="ORF">BC936DRAFT_146076</name>
</gene>
<proteinExistence type="predicted"/>